<gene>
    <name evidence="5" type="ORF">GVT53_19300</name>
</gene>
<dbReference type="InterPro" id="IPR018060">
    <property type="entry name" value="HTH_AraC"/>
</dbReference>
<dbReference type="InterPro" id="IPR009057">
    <property type="entry name" value="Homeodomain-like_sf"/>
</dbReference>
<evidence type="ECO:0000256" key="2">
    <source>
        <dbReference type="ARBA" id="ARBA00023125"/>
    </source>
</evidence>
<evidence type="ECO:0000256" key="1">
    <source>
        <dbReference type="ARBA" id="ARBA00023015"/>
    </source>
</evidence>
<evidence type="ECO:0000313" key="6">
    <source>
        <dbReference type="Proteomes" id="UP000502928"/>
    </source>
</evidence>
<organism evidence="5 6">
    <name type="scientific">Flagellimonas oceani</name>
    <dbReference type="NCBI Taxonomy" id="2698672"/>
    <lineage>
        <taxon>Bacteria</taxon>
        <taxon>Pseudomonadati</taxon>
        <taxon>Bacteroidota</taxon>
        <taxon>Flavobacteriia</taxon>
        <taxon>Flavobacteriales</taxon>
        <taxon>Flavobacteriaceae</taxon>
        <taxon>Flagellimonas</taxon>
    </lineage>
</organism>
<keyword evidence="1" id="KW-0805">Transcription regulation</keyword>
<dbReference type="Pfam" id="PF12833">
    <property type="entry name" value="HTH_18"/>
    <property type="match status" value="1"/>
</dbReference>
<dbReference type="Proteomes" id="UP000502928">
    <property type="component" value="Chromosome"/>
</dbReference>
<dbReference type="GO" id="GO:0003700">
    <property type="term" value="F:DNA-binding transcription factor activity"/>
    <property type="evidence" value="ECO:0007669"/>
    <property type="project" value="InterPro"/>
</dbReference>
<sequence length="183" mass="21237">MNISLKYDVHSACKAILRQQLDKLHIPYKVYSSKEIEIERNLTAEETEMLVESLGQYNMQVLSCHKTDLVQRIKNAIEEMLVNDLMCVMNVSSYLADQLNYSYAHLSSLFSEVAHTSIENFVILRKIDHAKELMLTTNLTLTEIAYRLNYCSVAHLSNQFKKTTGFTPTQFQKIVKMRRENHV</sequence>
<dbReference type="AlphaFoldDB" id="A0A6G7J8R5"/>
<dbReference type="Gene3D" id="1.10.10.60">
    <property type="entry name" value="Homeodomain-like"/>
    <property type="match status" value="1"/>
</dbReference>
<proteinExistence type="predicted"/>
<keyword evidence="3" id="KW-0804">Transcription</keyword>
<reference evidence="5 6" key="1">
    <citation type="submission" date="2020-02" db="EMBL/GenBank/DDBJ databases">
        <title>Complete genome of Muricauda sp. 501str8.</title>
        <authorList>
            <person name="Dong B."/>
            <person name="Zhu S."/>
            <person name="Yang J."/>
            <person name="Chen J."/>
        </authorList>
    </citation>
    <scope>NUCLEOTIDE SEQUENCE [LARGE SCALE GENOMIC DNA]</scope>
    <source>
        <strain evidence="5 6">501str8</strain>
    </source>
</reference>
<dbReference type="GO" id="GO:0043565">
    <property type="term" value="F:sequence-specific DNA binding"/>
    <property type="evidence" value="ECO:0007669"/>
    <property type="project" value="InterPro"/>
</dbReference>
<dbReference type="SMART" id="SM00342">
    <property type="entry name" value="HTH_ARAC"/>
    <property type="match status" value="1"/>
</dbReference>
<keyword evidence="2" id="KW-0238">DNA-binding</keyword>
<dbReference type="PANTHER" id="PTHR43280">
    <property type="entry name" value="ARAC-FAMILY TRANSCRIPTIONAL REGULATOR"/>
    <property type="match status" value="1"/>
</dbReference>
<evidence type="ECO:0000256" key="3">
    <source>
        <dbReference type="ARBA" id="ARBA00023163"/>
    </source>
</evidence>
<name>A0A6G7J8R5_9FLAO</name>
<evidence type="ECO:0000313" key="5">
    <source>
        <dbReference type="EMBL" id="QII47216.1"/>
    </source>
</evidence>
<dbReference type="PROSITE" id="PS01124">
    <property type="entry name" value="HTH_ARAC_FAMILY_2"/>
    <property type="match status" value="1"/>
</dbReference>
<protein>
    <submittedName>
        <fullName evidence="5">Helix-turn-helix transcriptional regulator</fullName>
    </submittedName>
</protein>
<dbReference type="PANTHER" id="PTHR43280:SF2">
    <property type="entry name" value="HTH-TYPE TRANSCRIPTIONAL REGULATOR EXSA"/>
    <property type="match status" value="1"/>
</dbReference>
<evidence type="ECO:0000259" key="4">
    <source>
        <dbReference type="PROSITE" id="PS01124"/>
    </source>
</evidence>
<dbReference type="InterPro" id="IPR018062">
    <property type="entry name" value="HTH_AraC-typ_CS"/>
</dbReference>
<dbReference type="EMBL" id="CP049616">
    <property type="protein sequence ID" value="QII47216.1"/>
    <property type="molecule type" value="Genomic_DNA"/>
</dbReference>
<dbReference type="SUPFAM" id="SSF46689">
    <property type="entry name" value="Homeodomain-like"/>
    <property type="match status" value="1"/>
</dbReference>
<dbReference type="PROSITE" id="PS00041">
    <property type="entry name" value="HTH_ARAC_FAMILY_1"/>
    <property type="match status" value="1"/>
</dbReference>
<feature type="domain" description="HTH araC/xylS-type" evidence="4">
    <location>
        <begin position="71"/>
        <end position="174"/>
    </location>
</feature>
<dbReference type="KEGG" id="mut:GVT53_19300"/>
<keyword evidence="6" id="KW-1185">Reference proteome</keyword>
<accession>A0A6G7J8R5</accession>